<dbReference type="Proteomes" id="UP000199527">
    <property type="component" value="Unassembled WGS sequence"/>
</dbReference>
<feature type="signal peptide" evidence="3">
    <location>
        <begin position="1"/>
        <end position="24"/>
    </location>
</feature>
<keyword evidence="3" id="KW-0732">Signal</keyword>
<dbReference type="Gene3D" id="1.10.530.10">
    <property type="match status" value="1"/>
</dbReference>
<keyword evidence="2" id="KW-0175">Coiled coil</keyword>
<feature type="domain" description="Transglycosylase SLT" evidence="4">
    <location>
        <begin position="269"/>
        <end position="393"/>
    </location>
</feature>
<evidence type="ECO:0000259" key="4">
    <source>
        <dbReference type="Pfam" id="PF01464"/>
    </source>
</evidence>
<gene>
    <name evidence="5" type="ORF">SAMN04488540_102190</name>
</gene>
<keyword evidence="6" id="KW-1185">Reference proteome</keyword>
<dbReference type="GO" id="GO:0016020">
    <property type="term" value="C:membrane"/>
    <property type="evidence" value="ECO:0007669"/>
    <property type="project" value="InterPro"/>
</dbReference>
<evidence type="ECO:0000313" key="5">
    <source>
        <dbReference type="EMBL" id="SDI59962.1"/>
    </source>
</evidence>
<evidence type="ECO:0000313" key="6">
    <source>
        <dbReference type="Proteomes" id="UP000199527"/>
    </source>
</evidence>
<evidence type="ECO:0000256" key="1">
    <source>
        <dbReference type="ARBA" id="ARBA00007734"/>
    </source>
</evidence>
<dbReference type="GO" id="GO:0000270">
    <property type="term" value="P:peptidoglycan metabolic process"/>
    <property type="evidence" value="ECO:0007669"/>
    <property type="project" value="InterPro"/>
</dbReference>
<dbReference type="PANTHER" id="PTHR37423">
    <property type="entry name" value="SOLUBLE LYTIC MUREIN TRANSGLYCOSYLASE-RELATED"/>
    <property type="match status" value="1"/>
</dbReference>
<organism evidence="5 6">
    <name type="scientific">Ferrimonas sediminum</name>
    <dbReference type="NCBI Taxonomy" id="718193"/>
    <lineage>
        <taxon>Bacteria</taxon>
        <taxon>Pseudomonadati</taxon>
        <taxon>Pseudomonadota</taxon>
        <taxon>Gammaproteobacteria</taxon>
        <taxon>Alteromonadales</taxon>
        <taxon>Ferrimonadaceae</taxon>
        <taxon>Ferrimonas</taxon>
    </lineage>
</organism>
<name>A0A1G8LW28_9GAMM</name>
<comment type="similarity">
    <text evidence="1">Belongs to the transglycosylase Slt family.</text>
</comment>
<evidence type="ECO:0000256" key="3">
    <source>
        <dbReference type="SAM" id="SignalP"/>
    </source>
</evidence>
<dbReference type="InterPro" id="IPR023346">
    <property type="entry name" value="Lysozyme-like_dom_sf"/>
</dbReference>
<protein>
    <submittedName>
        <fullName evidence="5">Membrane-bound lytic murein transglycosylase C</fullName>
    </submittedName>
</protein>
<proteinExistence type="inferred from homology"/>
<dbReference type="SUPFAM" id="SSF53955">
    <property type="entry name" value="Lysozyme-like"/>
    <property type="match status" value="1"/>
</dbReference>
<accession>A0A1G8LW28</accession>
<dbReference type="EMBL" id="FNEM01000002">
    <property type="protein sequence ID" value="SDI59962.1"/>
    <property type="molecule type" value="Genomic_DNA"/>
</dbReference>
<dbReference type="OrthoDB" id="5620293at2"/>
<dbReference type="PROSITE" id="PS00922">
    <property type="entry name" value="TRANSGLYCOSYLASE"/>
    <property type="match status" value="1"/>
</dbReference>
<dbReference type="RefSeq" id="WP_090361923.1">
    <property type="nucleotide sequence ID" value="NZ_FNEM01000002.1"/>
</dbReference>
<dbReference type="AlphaFoldDB" id="A0A1G8LW28"/>
<feature type="chain" id="PRO_5011643900" evidence="3">
    <location>
        <begin position="25"/>
        <end position="441"/>
    </location>
</feature>
<evidence type="ECO:0000256" key="2">
    <source>
        <dbReference type="SAM" id="Coils"/>
    </source>
</evidence>
<dbReference type="GO" id="GO:0008933">
    <property type="term" value="F:peptidoglycan lytic transglycosylase activity"/>
    <property type="evidence" value="ECO:0007669"/>
    <property type="project" value="InterPro"/>
</dbReference>
<feature type="coiled-coil region" evidence="2">
    <location>
        <begin position="210"/>
        <end position="238"/>
    </location>
</feature>
<reference evidence="6" key="1">
    <citation type="submission" date="2016-10" db="EMBL/GenBank/DDBJ databases">
        <authorList>
            <person name="Varghese N."/>
            <person name="Submissions S."/>
        </authorList>
    </citation>
    <scope>NUCLEOTIDE SEQUENCE [LARGE SCALE GENOMIC DNA]</scope>
    <source>
        <strain evidence="6">DSM 23317</strain>
    </source>
</reference>
<dbReference type="CDD" id="cd16893">
    <property type="entry name" value="LT_MltC_MltE"/>
    <property type="match status" value="1"/>
</dbReference>
<dbReference type="PANTHER" id="PTHR37423:SF2">
    <property type="entry name" value="MEMBRANE-BOUND LYTIC MUREIN TRANSGLYCOSYLASE C"/>
    <property type="match status" value="1"/>
</dbReference>
<sequence length="441" mass="50090">MFKCNIAAQIISVAAVLLVGQVPASQELSEFEAYKQQTMTEFETYRTAYLDEFDHQRQALMAVWDQPDQSNANTYISYSQAKTERAKVDFSTDTIEVSIIHDSDSAPQIQRVLEQLQQLADTKLDTDTIGAENGNTPRLLTTLPSSPDALKQIVEEAAITQRPLEYGAEQQQTEQEVIKTQHQQALNAIDKQADFALSNGAEEIAVEASLKREKEKINAHEQRRLQQLKEQYQQQRRHDPSAKTMTTYKIPLPSQSLDKKAARYLPFVTKQSAQWSIPAELVFSIMQAESSFNPKAKSHIPAFGLMQIVPASAGLDVNDKLLNKKGKPSERALFEPDENIRYGTGYLHLLDTRYLVGITNDEARLYCTIAAYNTGAGNVAKAFNTDNSRNIRKASKIINSMTPDQVYQRLQHHLPYEETQTYLKRVRRYHQQYSQLKSNWL</sequence>
<dbReference type="InterPro" id="IPR008258">
    <property type="entry name" value="Transglycosylase_SLT_dom_1"/>
</dbReference>
<dbReference type="InterPro" id="IPR000189">
    <property type="entry name" value="Transglyc_AS"/>
</dbReference>
<dbReference type="Pfam" id="PF01464">
    <property type="entry name" value="SLT"/>
    <property type="match status" value="1"/>
</dbReference>